<name>A0A811U5N7_CERCA</name>
<dbReference type="PROSITE" id="PS50217">
    <property type="entry name" value="BZIP"/>
    <property type="match status" value="1"/>
</dbReference>
<organism evidence="3 4">
    <name type="scientific">Ceratitis capitata</name>
    <name type="common">Mediterranean fruit fly</name>
    <name type="synonym">Tephritis capitata</name>
    <dbReference type="NCBI Taxonomy" id="7213"/>
    <lineage>
        <taxon>Eukaryota</taxon>
        <taxon>Metazoa</taxon>
        <taxon>Ecdysozoa</taxon>
        <taxon>Arthropoda</taxon>
        <taxon>Hexapoda</taxon>
        <taxon>Insecta</taxon>
        <taxon>Pterygota</taxon>
        <taxon>Neoptera</taxon>
        <taxon>Endopterygota</taxon>
        <taxon>Diptera</taxon>
        <taxon>Brachycera</taxon>
        <taxon>Muscomorpha</taxon>
        <taxon>Tephritoidea</taxon>
        <taxon>Tephritidae</taxon>
        <taxon>Ceratitis</taxon>
        <taxon>Ceratitis</taxon>
    </lineage>
</organism>
<dbReference type="InterPro" id="IPR004827">
    <property type="entry name" value="bZIP"/>
</dbReference>
<gene>
    <name evidence="3" type="ORF">CCAP1982_LOCUS1423</name>
</gene>
<feature type="compositionally biased region" description="Basic residues" evidence="1">
    <location>
        <begin position="745"/>
        <end position="754"/>
    </location>
</feature>
<reference evidence="3" key="1">
    <citation type="submission" date="2020-11" db="EMBL/GenBank/DDBJ databases">
        <authorList>
            <person name="Whitehead M."/>
        </authorList>
    </citation>
    <scope>NUCLEOTIDE SEQUENCE</scope>
    <source>
        <strain evidence="3">EGII</strain>
    </source>
</reference>
<keyword evidence="4" id="KW-1185">Reference proteome</keyword>
<dbReference type="GO" id="GO:0003700">
    <property type="term" value="F:DNA-binding transcription factor activity"/>
    <property type="evidence" value="ECO:0007669"/>
    <property type="project" value="InterPro"/>
</dbReference>
<comment type="caution">
    <text evidence="3">The sequence shown here is derived from an EMBL/GenBank/DDBJ whole genome shotgun (WGS) entry which is preliminary data.</text>
</comment>
<accession>A0A811U5N7</accession>
<evidence type="ECO:0000259" key="2">
    <source>
        <dbReference type="PROSITE" id="PS50217"/>
    </source>
</evidence>
<dbReference type="Proteomes" id="UP000606786">
    <property type="component" value="Unassembled WGS sequence"/>
</dbReference>
<evidence type="ECO:0000313" key="3">
    <source>
        <dbReference type="EMBL" id="CAD6992575.1"/>
    </source>
</evidence>
<sequence>MRSELKPCSKWHHSPSPSLAKHGPQAYQTTTTTTATARATATAKSRASTATRTIILPRTAAATATTRTTTVLPRRITNTENQNNIILTIQEPQQQQQRPISVAQIYDATTNLSYPSETVTEPETIEIQLKPTQRLLIITSAPSSGQPKIVQIRRQPRAQTRTQTQTQTLLQQATQQQQVQQQQKQQQSRRIINLQQLQRARLARLSRIAKPSASAIRVPFLPGSPSTPSTVKLSSPIRKNSNLVTLTSPLTLVEGLPTNNRNTITQIKQTQSPAATNTVYYTTLDLNPNQTSAIHTTQSPNLFVPLQQQQQSSHSSVQFSQTQTQTQTQPPKTLAAMAGIQLTGADEHMSLAYMSGATPTATVEEINVPVFIDEYLQQPGATPTEAATNINYSQISSSNNICQSNSSIGSNANNNITNGNGFEDFDFDMDLFADSSDAEVYSNSNSNSNNNNNNIIITTNNSDNNNMNNSDIDTVDICDTLFSCINNNNINNNNNMLHQPIIKFENSHNSSEHLALSAEAMLEEFLMDSDISATIGSPTLNDFSDLSENAIDINHWNFNEPLVSSQDPMFSNQSQTCSTVNSQSFQNSEPIVPKIEENDELPCEDYDMLCMAPPEAEIVAPIIIPSSSIPTHNSRMQQKRLKLHLSAETVADPLSTPTILRGLADLQNERMAVDSPRYMESSVNDIVEALQDSTNLQFVYTEDDLPSTPQSYTSATTYTNEYTPSSPAHSNISFNQLNTSSSASNKKKRGRPAKAHSDQPDPMQLENMSESDRKKLLDRAKNNEASRVSRRKNKQREESEKEMEHKLLEENSKLKAEFSNINREKLKLKRALERGLRNRTH</sequence>
<evidence type="ECO:0000313" key="4">
    <source>
        <dbReference type="Proteomes" id="UP000606786"/>
    </source>
</evidence>
<feature type="domain" description="BZIP" evidence="2">
    <location>
        <begin position="772"/>
        <end position="835"/>
    </location>
</feature>
<feature type="compositionally biased region" description="Low complexity" evidence="1">
    <location>
        <begin position="307"/>
        <end position="329"/>
    </location>
</feature>
<dbReference type="OrthoDB" id="6624782at2759"/>
<feature type="compositionally biased region" description="Polar residues" evidence="1">
    <location>
        <begin position="707"/>
        <end position="744"/>
    </location>
</feature>
<protein>
    <submittedName>
        <fullName evidence="3">(Mediterranean fruit fly) hypothetical protein</fullName>
    </submittedName>
</protein>
<evidence type="ECO:0000256" key="1">
    <source>
        <dbReference type="SAM" id="MobiDB-lite"/>
    </source>
</evidence>
<feature type="compositionally biased region" description="Basic and acidic residues" evidence="1">
    <location>
        <begin position="795"/>
        <end position="808"/>
    </location>
</feature>
<dbReference type="AlphaFoldDB" id="A0A811U5N7"/>
<feature type="region of interest" description="Disordered" evidence="1">
    <location>
        <begin position="1"/>
        <end position="27"/>
    </location>
</feature>
<dbReference type="EMBL" id="CAJHJT010000001">
    <property type="protein sequence ID" value="CAD6992575.1"/>
    <property type="molecule type" value="Genomic_DNA"/>
</dbReference>
<feature type="region of interest" description="Disordered" evidence="1">
    <location>
        <begin position="306"/>
        <end position="331"/>
    </location>
</feature>
<feature type="region of interest" description="Disordered" evidence="1">
    <location>
        <begin position="702"/>
        <end position="808"/>
    </location>
</feature>
<feature type="compositionally biased region" description="Basic and acidic residues" evidence="1">
    <location>
        <begin position="770"/>
        <end position="784"/>
    </location>
</feature>
<dbReference type="CDD" id="cd14686">
    <property type="entry name" value="bZIP"/>
    <property type="match status" value="1"/>
</dbReference>
<proteinExistence type="predicted"/>